<accession>A0ABD2D3T9</accession>
<sequence length="173" mass="19383">MENGLRRIHISALEKKKKKKKEKKEEEEREKRTRKRTRKKSKIKLSDEIKLRQAREFFPCLLTKLLCFPRGRLNRDRVELGRGGKGGGGGGGGGSDGEEGGRGKSISVVTRSNAGISSLSLLNAIPNERPGQNIGISFETRYLHKRAIPQATPDTEEEKQEKKDEEEEGLSSI</sequence>
<feature type="region of interest" description="Disordered" evidence="1">
    <location>
        <begin position="145"/>
        <end position="173"/>
    </location>
</feature>
<dbReference type="Proteomes" id="UP001607303">
    <property type="component" value="Unassembled WGS sequence"/>
</dbReference>
<feature type="region of interest" description="Disordered" evidence="1">
    <location>
        <begin position="1"/>
        <end position="45"/>
    </location>
</feature>
<dbReference type="AlphaFoldDB" id="A0ABD2D3T9"/>
<feature type="compositionally biased region" description="Basic residues" evidence="1">
    <location>
        <begin position="32"/>
        <end position="43"/>
    </location>
</feature>
<evidence type="ECO:0000313" key="2">
    <source>
        <dbReference type="EMBL" id="KAL2751323.1"/>
    </source>
</evidence>
<gene>
    <name evidence="2" type="ORF">V1477_000481</name>
</gene>
<feature type="compositionally biased region" description="Gly residues" evidence="1">
    <location>
        <begin position="83"/>
        <end position="95"/>
    </location>
</feature>
<keyword evidence="3" id="KW-1185">Reference proteome</keyword>
<dbReference type="EMBL" id="JAYRBN010000007">
    <property type="protein sequence ID" value="KAL2751323.1"/>
    <property type="molecule type" value="Genomic_DNA"/>
</dbReference>
<feature type="region of interest" description="Disordered" evidence="1">
    <location>
        <begin position="77"/>
        <end position="109"/>
    </location>
</feature>
<protein>
    <submittedName>
        <fullName evidence="2">Uncharacterized protein</fullName>
    </submittedName>
</protein>
<comment type="caution">
    <text evidence="2">The sequence shown here is derived from an EMBL/GenBank/DDBJ whole genome shotgun (WGS) entry which is preliminary data.</text>
</comment>
<feature type="compositionally biased region" description="Acidic residues" evidence="1">
    <location>
        <begin position="154"/>
        <end position="173"/>
    </location>
</feature>
<evidence type="ECO:0000313" key="3">
    <source>
        <dbReference type="Proteomes" id="UP001607303"/>
    </source>
</evidence>
<reference evidence="2 3" key="1">
    <citation type="journal article" date="2024" name="Ann. Entomol. Soc. Am.">
        <title>Genomic analyses of the southern and eastern yellowjacket wasps (Hymenoptera: Vespidae) reveal evolutionary signatures of social life.</title>
        <authorList>
            <person name="Catto M.A."/>
            <person name="Caine P.B."/>
            <person name="Orr S.E."/>
            <person name="Hunt B.G."/>
            <person name="Goodisman M.A.D."/>
        </authorList>
    </citation>
    <scope>NUCLEOTIDE SEQUENCE [LARGE SCALE GENOMIC DNA]</scope>
    <source>
        <strain evidence="2">232</strain>
        <tissue evidence="2">Head and thorax</tissue>
    </source>
</reference>
<proteinExistence type="predicted"/>
<organism evidence="2 3">
    <name type="scientific">Vespula maculifrons</name>
    <name type="common">Eastern yellow jacket</name>
    <name type="synonym">Wasp</name>
    <dbReference type="NCBI Taxonomy" id="7453"/>
    <lineage>
        <taxon>Eukaryota</taxon>
        <taxon>Metazoa</taxon>
        <taxon>Ecdysozoa</taxon>
        <taxon>Arthropoda</taxon>
        <taxon>Hexapoda</taxon>
        <taxon>Insecta</taxon>
        <taxon>Pterygota</taxon>
        <taxon>Neoptera</taxon>
        <taxon>Endopterygota</taxon>
        <taxon>Hymenoptera</taxon>
        <taxon>Apocrita</taxon>
        <taxon>Aculeata</taxon>
        <taxon>Vespoidea</taxon>
        <taxon>Vespidae</taxon>
        <taxon>Vespinae</taxon>
        <taxon>Vespula</taxon>
    </lineage>
</organism>
<name>A0ABD2D3T9_VESMC</name>
<evidence type="ECO:0000256" key="1">
    <source>
        <dbReference type="SAM" id="MobiDB-lite"/>
    </source>
</evidence>